<dbReference type="Proteomes" id="UP000249123">
    <property type="component" value="Unassembled WGS sequence"/>
</dbReference>
<protein>
    <recommendedName>
        <fullName evidence="4">Collagen-like protein</fullName>
    </recommendedName>
</protein>
<evidence type="ECO:0000256" key="1">
    <source>
        <dbReference type="SAM" id="MobiDB-lite"/>
    </source>
</evidence>
<dbReference type="OrthoDB" id="7450588at2"/>
<feature type="region of interest" description="Disordered" evidence="1">
    <location>
        <begin position="357"/>
        <end position="380"/>
    </location>
</feature>
<comment type="caution">
    <text evidence="2">The sequence shown here is derived from an EMBL/GenBank/DDBJ whole genome shotgun (WGS) entry which is preliminary data.</text>
</comment>
<evidence type="ECO:0000313" key="3">
    <source>
        <dbReference type="Proteomes" id="UP000249123"/>
    </source>
</evidence>
<accession>A0A062U281</accession>
<keyword evidence="3" id="KW-1185">Reference proteome</keyword>
<name>A0A062U281_9PROT</name>
<dbReference type="eggNOG" id="ENOG50346YB">
    <property type="taxonomic scope" value="Bacteria"/>
</dbReference>
<dbReference type="RefSeq" id="WP_051594640.1">
    <property type="nucleotide sequence ID" value="NZ_AWFA01000005.1"/>
</dbReference>
<sequence length="380" mass="36726">MKHSLVSTAAISTLLVLGACESTTTRRIASVGSTANGLVGPAGPQGEAGPKGDTGRSGPQGIAGLNGVDGLDGINGTDGLDGTSGDDGNFNLGEAGMIATGGLVGDNGIGGTGLLANLGDPNTSAPVLDTVSMAAGDLLSGTGEQLASVMTDANSDSALSNVVVAAADTVTNVGDTLTGYASGEEMLVDGVLDATSPILAANVGASNIVGGDKTPAISLSVLSDTQAEGTLLEAGVANDDMLLNADLAPNTDGGLEVPGVATVDVIGSEGDVLNANLLSDSQNTVEDVIAATTNPEFTEALLTETASGLEDTTGSLIETVSASDTGGGLLEDTTDSLTGTVEDLLDTEETGGFLEGLTGSDEGGEANGLGGLLSGIGGGS</sequence>
<dbReference type="InterPro" id="IPR008160">
    <property type="entry name" value="Collagen"/>
</dbReference>
<feature type="region of interest" description="Disordered" evidence="1">
    <location>
        <begin position="34"/>
        <end position="63"/>
    </location>
</feature>
<organism evidence="2 3">
    <name type="scientific">Hyphomonas pacifica</name>
    <dbReference type="NCBI Taxonomy" id="1280941"/>
    <lineage>
        <taxon>Bacteria</taxon>
        <taxon>Pseudomonadati</taxon>
        <taxon>Pseudomonadota</taxon>
        <taxon>Alphaproteobacteria</taxon>
        <taxon>Hyphomonadales</taxon>
        <taxon>Hyphomonadaceae</taxon>
        <taxon>Hyphomonas</taxon>
    </lineage>
</organism>
<evidence type="ECO:0008006" key="4">
    <source>
        <dbReference type="Google" id="ProtNLM"/>
    </source>
</evidence>
<reference evidence="2 3" key="1">
    <citation type="submission" date="2013-04" db="EMBL/GenBank/DDBJ databases">
        <title>Hyphomonas sp. T24B3 Genome Sequencing.</title>
        <authorList>
            <person name="Lai Q."/>
            <person name="Shao Z."/>
        </authorList>
    </citation>
    <scope>NUCLEOTIDE SEQUENCE [LARGE SCALE GENOMIC DNA]</scope>
    <source>
        <strain evidence="2 3">T24B3</strain>
    </source>
</reference>
<feature type="compositionally biased region" description="Gly residues" evidence="1">
    <location>
        <begin position="365"/>
        <end position="380"/>
    </location>
</feature>
<dbReference type="EMBL" id="AWFB01000006">
    <property type="protein sequence ID" value="RAN35180.1"/>
    <property type="molecule type" value="Genomic_DNA"/>
</dbReference>
<evidence type="ECO:0000313" key="2">
    <source>
        <dbReference type="EMBL" id="RAN35180.1"/>
    </source>
</evidence>
<dbReference type="AlphaFoldDB" id="A0A062U281"/>
<dbReference type="Pfam" id="PF01391">
    <property type="entry name" value="Collagen"/>
    <property type="match status" value="1"/>
</dbReference>
<dbReference type="PROSITE" id="PS51257">
    <property type="entry name" value="PROKAR_LIPOPROTEIN"/>
    <property type="match status" value="1"/>
</dbReference>
<dbReference type="STRING" id="1280941.HY2_08305"/>
<gene>
    <name evidence="2" type="ORF">HY3_08910</name>
</gene>
<proteinExistence type="predicted"/>